<protein>
    <submittedName>
        <fullName evidence="1">Uncharacterized protein</fullName>
    </submittedName>
</protein>
<name>A0ABT0FI06_9MICO</name>
<gene>
    <name evidence="1" type="ORF">KZC51_16305</name>
</gene>
<proteinExistence type="predicted"/>
<reference evidence="1 2" key="1">
    <citation type="submission" date="2021-06" db="EMBL/GenBank/DDBJ databases">
        <title>Genome-based taxonomic framework of Microbacterium strains isolated from marine environment, the description of four new species and reclassification of four preexisting species.</title>
        <authorList>
            <person name="Lee S.D."/>
            <person name="Kim S.-M."/>
            <person name="Byeon Y.-S."/>
            <person name="Yang H.L."/>
            <person name="Kim I.S."/>
        </authorList>
    </citation>
    <scope>NUCLEOTIDE SEQUENCE [LARGE SCALE GENOMIC DNA]</scope>
    <source>
        <strain evidence="1 2">SSW1-49</strain>
    </source>
</reference>
<keyword evidence="2" id="KW-1185">Reference proteome</keyword>
<sequence length="144" mass="15367">MTDAWHGIAEEFLHLYPAGRRLLAVAGEDAERSRTAADALASALVETGHEVERAHSEDGDEQTLRADVVAPFRSGPKADRVLVVSGPAALLSPTARGMWNFTLWQLAGDEPPHSVASALVDLTDPAHPIRRTADYCALPASFGS</sequence>
<dbReference type="RefSeq" id="WP_247631074.1">
    <property type="nucleotide sequence ID" value="NZ_JAHWXN010000002.1"/>
</dbReference>
<evidence type="ECO:0000313" key="1">
    <source>
        <dbReference type="EMBL" id="MCK2037691.1"/>
    </source>
</evidence>
<dbReference type="Proteomes" id="UP001300096">
    <property type="component" value="Unassembled WGS sequence"/>
</dbReference>
<comment type="caution">
    <text evidence="1">The sequence shown here is derived from an EMBL/GenBank/DDBJ whole genome shotgun (WGS) entry which is preliminary data.</text>
</comment>
<dbReference type="EMBL" id="JAHWXN010000002">
    <property type="protein sequence ID" value="MCK2037691.1"/>
    <property type="molecule type" value="Genomic_DNA"/>
</dbReference>
<accession>A0ABT0FI06</accession>
<organism evidence="1 2">
    <name type="scientific">Microbacterium croceum</name>
    <dbReference type="NCBI Taxonomy" id="2851645"/>
    <lineage>
        <taxon>Bacteria</taxon>
        <taxon>Bacillati</taxon>
        <taxon>Actinomycetota</taxon>
        <taxon>Actinomycetes</taxon>
        <taxon>Micrococcales</taxon>
        <taxon>Microbacteriaceae</taxon>
        <taxon>Microbacterium</taxon>
    </lineage>
</organism>
<evidence type="ECO:0000313" key="2">
    <source>
        <dbReference type="Proteomes" id="UP001300096"/>
    </source>
</evidence>